<dbReference type="Proteomes" id="UP000027138">
    <property type="component" value="Unassembled WGS sequence"/>
</dbReference>
<proteinExistence type="predicted"/>
<dbReference type="AlphaFoldDB" id="A0A067JGM7"/>
<evidence type="ECO:0000256" key="1">
    <source>
        <dbReference type="SAM" id="MobiDB-lite"/>
    </source>
</evidence>
<evidence type="ECO:0000313" key="2">
    <source>
        <dbReference type="EMBL" id="KDP23017.1"/>
    </source>
</evidence>
<accession>A0A067JGM7</accession>
<evidence type="ECO:0000313" key="3">
    <source>
        <dbReference type="Proteomes" id="UP000027138"/>
    </source>
</evidence>
<keyword evidence="3" id="KW-1185">Reference proteome</keyword>
<reference evidence="2 3" key="1">
    <citation type="journal article" date="2014" name="PLoS ONE">
        <title>Global Analysis of Gene Expression Profiles in Physic Nut (Jatropha curcas L.) Seedlings Exposed to Salt Stress.</title>
        <authorList>
            <person name="Zhang L."/>
            <person name="Zhang C."/>
            <person name="Wu P."/>
            <person name="Chen Y."/>
            <person name="Li M."/>
            <person name="Jiang H."/>
            <person name="Wu G."/>
        </authorList>
    </citation>
    <scope>NUCLEOTIDE SEQUENCE [LARGE SCALE GENOMIC DNA]</scope>
    <source>
        <strain evidence="3">cv. GZQX0401</strain>
        <tissue evidence="2">Young leaves</tissue>
    </source>
</reference>
<feature type="region of interest" description="Disordered" evidence="1">
    <location>
        <begin position="48"/>
        <end position="96"/>
    </location>
</feature>
<sequence length="96" mass="10516">MISAKRRGFCLSGPRRGAAVRSPLFGRKLIGKMFLEYSFAEFGGRRKEIEEEGGGGGGGGHATEEGEGRKEKKKKEKEKKGNGPVRFDSNRFGPIQ</sequence>
<protein>
    <submittedName>
        <fullName evidence="2">Uncharacterized protein</fullName>
    </submittedName>
</protein>
<name>A0A067JGM7_JATCU</name>
<organism evidence="2 3">
    <name type="scientific">Jatropha curcas</name>
    <name type="common">Barbados nut</name>
    <dbReference type="NCBI Taxonomy" id="180498"/>
    <lineage>
        <taxon>Eukaryota</taxon>
        <taxon>Viridiplantae</taxon>
        <taxon>Streptophyta</taxon>
        <taxon>Embryophyta</taxon>
        <taxon>Tracheophyta</taxon>
        <taxon>Spermatophyta</taxon>
        <taxon>Magnoliopsida</taxon>
        <taxon>eudicotyledons</taxon>
        <taxon>Gunneridae</taxon>
        <taxon>Pentapetalae</taxon>
        <taxon>rosids</taxon>
        <taxon>fabids</taxon>
        <taxon>Malpighiales</taxon>
        <taxon>Euphorbiaceae</taxon>
        <taxon>Crotonoideae</taxon>
        <taxon>Jatropheae</taxon>
        <taxon>Jatropha</taxon>
    </lineage>
</organism>
<gene>
    <name evidence="2" type="ORF">JCGZ_01680</name>
</gene>
<dbReference type="EMBL" id="KK915306">
    <property type="protein sequence ID" value="KDP23017.1"/>
    <property type="molecule type" value="Genomic_DNA"/>
</dbReference>